<dbReference type="PROSITE" id="PS01174">
    <property type="entry name" value="LIPASE_GDXG_SER"/>
    <property type="match status" value="1"/>
</dbReference>
<feature type="active site" evidence="3">
    <location>
        <position position="349"/>
    </location>
</feature>
<dbReference type="Proteomes" id="UP001190640">
    <property type="component" value="Chromosome 17"/>
</dbReference>
<keyword evidence="7" id="KW-1185">Reference proteome</keyword>
<evidence type="ECO:0000256" key="5">
    <source>
        <dbReference type="SAM" id="Phobius"/>
    </source>
</evidence>
<dbReference type="PANTHER" id="PTHR48081:SF32">
    <property type="entry name" value="ALPHA_BETA HYDROLASE FOLD-3 DOMAIN-CONTAINING PROTEIN"/>
    <property type="match status" value="1"/>
</dbReference>
<dbReference type="PIRSF" id="PIRSF037251">
    <property type="entry name" value="Arylacetamide_deacetylase"/>
    <property type="match status" value="1"/>
</dbReference>
<dbReference type="Gene3D" id="3.40.50.1820">
    <property type="entry name" value="alpha/beta hydrolase"/>
    <property type="match status" value="1"/>
</dbReference>
<evidence type="ECO:0000256" key="2">
    <source>
        <dbReference type="ARBA" id="ARBA00022801"/>
    </source>
</evidence>
<keyword evidence="5" id="KW-0472">Membrane</keyword>
<evidence type="ECO:0000256" key="4">
    <source>
        <dbReference type="PROSITE-ProRule" id="PRU10038"/>
    </source>
</evidence>
<evidence type="ECO:0000313" key="7">
    <source>
        <dbReference type="Proteomes" id="UP001190640"/>
    </source>
</evidence>
<dbReference type="InterPro" id="IPR017157">
    <property type="entry name" value="Arylacetamide_deacetylase"/>
</dbReference>
<dbReference type="GO" id="GO:0016020">
    <property type="term" value="C:membrane"/>
    <property type="evidence" value="ECO:0007669"/>
    <property type="project" value="InterPro"/>
</dbReference>
<feature type="domain" description="Alpha/beta hydrolase fold-3" evidence="6">
    <location>
        <begin position="117"/>
        <end position="262"/>
    </location>
</feature>
<gene>
    <name evidence="8" type="primary">LOC129344838</name>
</gene>
<dbReference type="InterPro" id="IPR029058">
    <property type="entry name" value="AB_hydrolase_fold"/>
</dbReference>
<evidence type="ECO:0000256" key="1">
    <source>
        <dbReference type="ARBA" id="ARBA00010515"/>
    </source>
</evidence>
<feature type="active site" evidence="3">
    <location>
        <position position="379"/>
    </location>
</feature>
<dbReference type="InterPro" id="IPR033140">
    <property type="entry name" value="Lipase_GDXG_put_SER_AS"/>
</dbReference>
<keyword evidence="2" id="KW-0378">Hydrolase</keyword>
<accession>A0AA97LJI1</accession>
<dbReference type="Pfam" id="PF07859">
    <property type="entry name" value="Abhydrolase_3"/>
    <property type="match status" value="2"/>
</dbReference>
<sequence>MNFTWALSWLGTSLLIAFLLMIAWAVLYHISCTEIPSGMSQRFQLRCLHFLLIFAFGLVNVLRKLHVCSGDGLLRFLMDGIPPLKDPQLSIKDLNFDGVPVRMYQPKSLCDGGWRGVLYFHGGVGMYGSIDAYERVCRYIAKESNSLVVSVGYRLAPEHPYPAQCEDCLTATIYFMKNVKKYSVDPASILVSGDSSGGTIAASVCQSLVHRSDLPKIRAQVLIYPYLQAVDFNLPSYQRNSHVPLLFQNQVVQFGLQYLQKDGSLSKNILEGSHIPQEVKIKYSKWLGPENLPEVYKWKGYRCPQPTSDSVLPFEVMKDILDTRLSPLLAQDAVIQQLPEAYILTCRFDVFMDDGLLYKKRLEDNGVGVTWFQLEDGFHGIVFFVNHWLFSFSGCQRGINSIVNFIKGL</sequence>
<proteinExistence type="inferred from homology"/>
<dbReference type="SUPFAM" id="SSF53474">
    <property type="entry name" value="alpha/beta-Hydrolases"/>
    <property type="match status" value="1"/>
</dbReference>
<evidence type="ECO:0000256" key="3">
    <source>
        <dbReference type="PIRSR" id="PIRSR037251-1"/>
    </source>
</evidence>
<feature type="domain" description="Alpha/beta hydrolase fold-3" evidence="6">
    <location>
        <begin position="317"/>
        <end position="381"/>
    </location>
</feature>
<protein>
    <submittedName>
        <fullName evidence="8">Arylacetamide deacetylase-like 4</fullName>
    </submittedName>
</protein>
<dbReference type="InterPro" id="IPR013094">
    <property type="entry name" value="AB_hydrolase_3"/>
</dbReference>
<dbReference type="GO" id="GO:0052689">
    <property type="term" value="F:carboxylic ester hydrolase activity"/>
    <property type="evidence" value="ECO:0007669"/>
    <property type="project" value="InterPro"/>
</dbReference>
<dbReference type="InterPro" id="IPR050300">
    <property type="entry name" value="GDXG_lipolytic_enzyme"/>
</dbReference>
<dbReference type="KEGG" id="emc:129344838"/>
<feature type="active site" evidence="3 4">
    <location>
        <position position="195"/>
    </location>
</feature>
<reference evidence="8" key="1">
    <citation type="submission" date="2025-08" db="UniProtKB">
        <authorList>
            <consortium name="RefSeq"/>
        </authorList>
    </citation>
    <scope>IDENTIFICATION</scope>
    <source>
        <tissue evidence="8">Blood</tissue>
    </source>
</reference>
<dbReference type="GeneID" id="129344838"/>
<dbReference type="AlphaFoldDB" id="A0AA97LJI1"/>
<feature type="transmembrane region" description="Helical" evidence="5">
    <location>
        <begin position="43"/>
        <end position="62"/>
    </location>
</feature>
<dbReference type="PANTHER" id="PTHR48081">
    <property type="entry name" value="AB HYDROLASE SUPERFAMILY PROTEIN C4A8.06C"/>
    <property type="match status" value="1"/>
</dbReference>
<organism evidence="7 8">
    <name type="scientific">Eublepharis macularius</name>
    <name type="common">Leopard gecko</name>
    <name type="synonym">Cyrtodactylus macularius</name>
    <dbReference type="NCBI Taxonomy" id="481883"/>
    <lineage>
        <taxon>Eukaryota</taxon>
        <taxon>Metazoa</taxon>
        <taxon>Chordata</taxon>
        <taxon>Craniata</taxon>
        <taxon>Vertebrata</taxon>
        <taxon>Euteleostomi</taxon>
        <taxon>Lepidosauria</taxon>
        <taxon>Squamata</taxon>
        <taxon>Bifurcata</taxon>
        <taxon>Gekkota</taxon>
        <taxon>Eublepharidae</taxon>
        <taxon>Eublepharinae</taxon>
        <taxon>Eublepharis</taxon>
    </lineage>
</organism>
<evidence type="ECO:0000259" key="6">
    <source>
        <dbReference type="Pfam" id="PF07859"/>
    </source>
</evidence>
<keyword evidence="5" id="KW-0812">Transmembrane</keyword>
<name>A0AA97LJI1_EUBMA</name>
<feature type="transmembrane region" description="Helical" evidence="5">
    <location>
        <begin position="6"/>
        <end position="31"/>
    </location>
</feature>
<dbReference type="RefSeq" id="XP_054857719.1">
    <property type="nucleotide sequence ID" value="XM_055001744.1"/>
</dbReference>
<comment type="similarity">
    <text evidence="1">Belongs to the 'GDXG' lipolytic enzyme family.</text>
</comment>
<keyword evidence="5" id="KW-1133">Transmembrane helix</keyword>
<evidence type="ECO:0000313" key="8">
    <source>
        <dbReference type="RefSeq" id="XP_054857719.1"/>
    </source>
</evidence>